<keyword evidence="3" id="KW-0186">Copper</keyword>
<evidence type="ECO:0000313" key="8">
    <source>
        <dbReference type="Proteomes" id="UP000285120"/>
    </source>
</evidence>
<feature type="signal peptide" evidence="5">
    <location>
        <begin position="1"/>
        <end position="26"/>
    </location>
</feature>
<dbReference type="InterPro" id="IPR018152">
    <property type="entry name" value="SOD_Cu/Zn_BS"/>
</dbReference>
<keyword evidence="8" id="KW-1185">Reference proteome</keyword>
<reference evidence="7 8" key="1">
    <citation type="submission" date="2018-09" db="EMBL/GenBank/DDBJ databases">
        <title>Genomic Encyclopedia of Archaeal and Bacterial Type Strains, Phase II (KMG-II): from individual species to whole genera.</title>
        <authorList>
            <person name="Goeker M."/>
        </authorList>
    </citation>
    <scope>NUCLEOTIDE SEQUENCE [LARGE SCALE GENOMIC DNA]</scope>
    <source>
        <strain evidence="7 8">DSM 17008</strain>
    </source>
</reference>
<comment type="similarity">
    <text evidence="1 3">Belongs to the Cu-Zn superoxide dismutase family.</text>
</comment>
<comment type="cofactor">
    <cofactor evidence="3">
        <name>Cu cation</name>
        <dbReference type="ChEBI" id="CHEBI:23378"/>
    </cofactor>
    <text evidence="3">Binds 1 copper ion per subunit.</text>
</comment>
<comment type="caution">
    <text evidence="7">The sequence shown here is derived from an EMBL/GenBank/DDBJ whole genome shotgun (WGS) entry which is preliminary data.</text>
</comment>
<keyword evidence="3" id="KW-0862">Zinc</keyword>
<gene>
    <name evidence="7" type="ORF">ATL39_0678</name>
</gene>
<dbReference type="InterPro" id="IPR001424">
    <property type="entry name" value="SOD_Cu_Zn_dom"/>
</dbReference>
<dbReference type="GO" id="GO:0004784">
    <property type="term" value="F:superoxide dismutase activity"/>
    <property type="evidence" value="ECO:0007669"/>
    <property type="project" value="UniProtKB-EC"/>
</dbReference>
<evidence type="ECO:0000256" key="3">
    <source>
        <dbReference type="RuleBase" id="RU000393"/>
    </source>
</evidence>
<dbReference type="PROSITE" id="PS51257">
    <property type="entry name" value="PROKAR_LIPOPROTEIN"/>
    <property type="match status" value="1"/>
</dbReference>
<dbReference type="EC" id="1.15.1.1" evidence="3"/>
<comment type="catalytic activity">
    <reaction evidence="3">
        <text>2 superoxide + 2 H(+) = H2O2 + O2</text>
        <dbReference type="Rhea" id="RHEA:20696"/>
        <dbReference type="ChEBI" id="CHEBI:15378"/>
        <dbReference type="ChEBI" id="CHEBI:15379"/>
        <dbReference type="ChEBI" id="CHEBI:16240"/>
        <dbReference type="ChEBI" id="CHEBI:18421"/>
        <dbReference type="EC" id="1.15.1.1"/>
    </reaction>
</comment>
<evidence type="ECO:0000256" key="5">
    <source>
        <dbReference type="SAM" id="SignalP"/>
    </source>
</evidence>
<dbReference type="PROSITE" id="PS00332">
    <property type="entry name" value="SOD_CU_ZN_2"/>
    <property type="match status" value="1"/>
</dbReference>
<organism evidence="7 8">
    <name type="scientific">Sinobaca qinghaiensis</name>
    <dbReference type="NCBI Taxonomy" id="342944"/>
    <lineage>
        <taxon>Bacteria</taxon>
        <taxon>Bacillati</taxon>
        <taxon>Bacillota</taxon>
        <taxon>Bacilli</taxon>
        <taxon>Bacillales</taxon>
        <taxon>Sporolactobacillaceae</taxon>
        <taxon>Sinobaca</taxon>
    </lineage>
</organism>
<dbReference type="OrthoDB" id="9792957at2"/>
<keyword evidence="3" id="KW-0479">Metal-binding</keyword>
<name>A0A419V8N6_9BACL</name>
<dbReference type="InterPro" id="IPR036423">
    <property type="entry name" value="SOD-like_Cu/Zn_dom_sf"/>
</dbReference>
<dbReference type="AlphaFoldDB" id="A0A419V8N6"/>
<feature type="chain" id="PRO_5019297169" description="Superoxide dismutase [Cu-Zn]" evidence="5">
    <location>
        <begin position="27"/>
        <end position="190"/>
    </location>
</feature>
<dbReference type="Proteomes" id="UP000285120">
    <property type="component" value="Unassembled WGS sequence"/>
</dbReference>
<dbReference type="GO" id="GO:0005507">
    <property type="term" value="F:copper ion binding"/>
    <property type="evidence" value="ECO:0007669"/>
    <property type="project" value="InterPro"/>
</dbReference>
<comment type="function">
    <text evidence="2">Destroys radicals which are normally produced within the cells and which are toxic to biological systems. May play a role in favoring mycobacterial survival in phagocytes.</text>
</comment>
<dbReference type="EMBL" id="RAPK01000006">
    <property type="protein sequence ID" value="RKD76461.1"/>
    <property type="molecule type" value="Genomic_DNA"/>
</dbReference>
<dbReference type="RefSeq" id="WP_120191862.1">
    <property type="nucleotide sequence ID" value="NZ_RAPK01000006.1"/>
</dbReference>
<evidence type="ECO:0000256" key="2">
    <source>
        <dbReference type="ARBA" id="ARBA00024900"/>
    </source>
</evidence>
<proteinExistence type="inferred from homology"/>
<feature type="domain" description="Superoxide dismutase copper/zinc binding" evidence="6">
    <location>
        <begin position="55"/>
        <end position="189"/>
    </location>
</feature>
<feature type="region of interest" description="Disordered" evidence="4">
    <location>
        <begin position="106"/>
        <end position="130"/>
    </location>
</feature>
<keyword evidence="5" id="KW-0732">Signal</keyword>
<dbReference type="InterPro" id="IPR024134">
    <property type="entry name" value="SOD_Cu/Zn_/chaperone"/>
</dbReference>
<comment type="cofactor">
    <cofactor evidence="3">
        <name>Zn(2+)</name>
        <dbReference type="ChEBI" id="CHEBI:29105"/>
    </cofactor>
    <text evidence="3">Binds 1 zinc ion per subunit.</text>
</comment>
<sequence>MWRKNMLFLFTAAFILILAACGSSGAEDEDDEIASEGGQYTASVDMINSEEEEAGTAEIVQAEDGNVTIQLDLSGLPADSTHGIHLHQTGECTAPDFESAGDHFNPTDAEHGTDSEGGPHVGDLPNIETDENGEVTTELDASDEIIVDRMEDNSLFDDDNTALVVHENADDYETQPSGDSGDRIACGVVE</sequence>
<evidence type="ECO:0000313" key="7">
    <source>
        <dbReference type="EMBL" id="RKD76461.1"/>
    </source>
</evidence>
<keyword evidence="3" id="KW-0560">Oxidoreductase</keyword>
<protein>
    <recommendedName>
        <fullName evidence="3">Superoxide dismutase [Cu-Zn]</fullName>
        <ecNumber evidence="3">1.15.1.1</ecNumber>
    </recommendedName>
</protein>
<dbReference type="SUPFAM" id="SSF49329">
    <property type="entry name" value="Cu,Zn superoxide dismutase-like"/>
    <property type="match status" value="1"/>
</dbReference>
<dbReference type="CDD" id="cd00305">
    <property type="entry name" value="Cu-Zn_Superoxide_Dismutase"/>
    <property type="match status" value="1"/>
</dbReference>
<evidence type="ECO:0000256" key="4">
    <source>
        <dbReference type="SAM" id="MobiDB-lite"/>
    </source>
</evidence>
<evidence type="ECO:0000256" key="1">
    <source>
        <dbReference type="ARBA" id="ARBA00010457"/>
    </source>
</evidence>
<dbReference type="Gene3D" id="2.60.40.200">
    <property type="entry name" value="Superoxide dismutase, copper/zinc binding domain"/>
    <property type="match status" value="1"/>
</dbReference>
<evidence type="ECO:0000259" key="6">
    <source>
        <dbReference type="Pfam" id="PF00080"/>
    </source>
</evidence>
<dbReference type="Pfam" id="PF00080">
    <property type="entry name" value="Sod_Cu"/>
    <property type="match status" value="1"/>
</dbReference>
<dbReference type="PANTHER" id="PTHR10003">
    <property type="entry name" value="SUPEROXIDE DISMUTASE CU-ZN -RELATED"/>
    <property type="match status" value="1"/>
</dbReference>
<accession>A0A419V8N6</accession>